<dbReference type="SUPFAM" id="SSF56436">
    <property type="entry name" value="C-type lectin-like"/>
    <property type="match status" value="1"/>
</dbReference>
<evidence type="ECO:0000313" key="12">
    <source>
        <dbReference type="Proteomes" id="UP001519460"/>
    </source>
</evidence>
<dbReference type="InterPro" id="IPR001304">
    <property type="entry name" value="C-type_lectin-like"/>
</dbReference>
<dbReference type="AlphaFoldDB" id="A0ABD0KJG9"/>
<evidence type="ECO:0000256" key="1">
    <source>
        <dbReference type="ARBA" id="ARBA00004167"/>
    </source>
</evidence>
<gene>
    <name evidence="11" type="ORF">BaRGS_00021335</name>
</gene>
<dbReference type="PROSITE" id="PS01209">
    <property type="entry name" value="LDLRA_1"/>
    <property type="match status" value="1"/>
</dbReference>
<evidence type="ECO:0000256" key="5">
    <source>
        <dbReference type="ARBA" id="ARBA00023136"/>
    </source>
</evidence>
<dbReference type="SUPFAM" id="SSF57424">
    <property type="entry name" value="LDL receptor-like module"/>
    <property type="match status" value="2"/>
</dbReference>
<keyword evidence="4" id="KW-1133">Transmembrane helix</keyword>
<keyword evidence="8" id="KW-0325">Glycoprotein</keyword>
<feature type="disulfide bond" evidence="9">
    <location>
        <begin position="270"/>
        <end position="285"/>
    </location>
</feature>
<dbReference type="Proteomes" id="UP001519460">
    <property type="component" value="Unassembled WGS sequence"/>
</dbReference>
<keyword evidence="2" id="KW-0812">Transmembrane</keyword>
<dbReference type="InterPro" id="IPR016186">
    <property type="entry name" value="C-type_lectin-like/link_sf"/>
</dbReference>
<accession>A0ABD0KJG9</accession>
<evidence type="ECO:0000313" key="11">
    <source>
        <dbReference type="EMBL" id="KAK7487373.1"/>
    </source>
</evidence>
<feature type="non-terminal residue" evidence="11">
    <location>
        <position position="336"/>
    </location>
</feature>
<dbReference type="InterPro" id="IPR002172">
    <property type="entry name" value="LDrepeatLR_classA_rpt"/>
</dbReference>
<dbReference type="SMART" id="SM00192">
    <property type="entry name" value="LDLa"/>
    <property type="match status" value="2"/>
</dbReference>
<organism evidence="11 12">
    <name type="scientific">Batillaria attramentaria</name>
    <dbReference type="NCBI Taxonomy" id="370345"/>
    <lineage>
        <taxon>Eukaryota</taxon>
        <taxon>Metazoa</taxon>
        <taxon>Spiralia</taxon>
        <taxon>Lophotrochozoa</taxon>
        <taxon>Mollusca</taxon>
        <taxon>Gastropoda</taxon>
        <taxon>Caenogastropoda</taxon>
        <taxon>Sorbeoconcha</taxon>
        <taxon>Cerithioidea</taxon>
        <taxon>Batillariidae</taxon>
        <taxon>Batillaria</taxon>
    </lineage>
</organism>
<evidence type="ECO:0000256" key="8">
    <source>
        <dbReference type="ARBA" id="ARBA00023180"/>
    </source>
</evidence>
<protein>
    <recommendedName>
        <fullName evidence="10">C-type lectin domain-containing protein</fullName>
    </recommendedName>
</protein>
<reference evidence="11 12" key="1">
    <citation type="journal article" date="2023" name="Sci. Data">
        <title>Genome assembly of the Korean intertidal mud-creeper Batillaria attramentaria.</title>
        <authorList>
            <person name="Patra A.K."/>
            <person name="Ho P.T."/>
            <person name="Jun S."/>
            <person name="Lee S.J."/>
            <person name="Kim Y."/>
            <person name="Won Y.J."/>
        </authorList>
    </citation>
    <scope>NUCLEOTIDE SEQUENCE [LARGE SCALE GENOMIC DNA]</scope>
    <source>
        <strain evidence="11">Wonlab-2016</strain>
    </source>
</reference>
<evidence type="ECO:0000256" key="7">
    <source>
        <dbReference type="ARBA" id="ARBA00023170"/>
    </source>
</evidence>
<comment type="subcellular location">
    <subcellularLocation>
        <location evidence="1">Membrane</location>
        <topology evidence="1">Single-pass membrane protein</topology>
    </subcellularLocation>
</comment>
<dbReference type="PRINTS" id="PR00261">
    <property type="entry name" value="LDLRECEPTOR"/>
</dbReference>
<dbReference type="EMBL" id="JACVVK020000165">
    <property type="protein sequence ID" value="KAK7487373.1"/>
    <property type="molecule type" value="Genomic_DNA"/>
</dbReference>
<dbReference type="GO" id="GO:0016020">
    <property type="term" value="C:membrane"/>
    <property type="evidence" value="ECO:0007669"/>
    <property type="project" value="UniProtKB-SubCell"/>
</dbReference>
<evidence type="ECO:0000256" key="4">
    <source>
        <dbReference type="ARBA" id="ARBA00022989"/>
    </source>
</evidence>
<keyword evidence="6 9" id="KW-1015">Disulfide bond</keyword>
<feature type="domain" description="C-type lectin" evidence="10">
    <location>
        <begin position="59"/>
        <end position="172"/>
    </location>
</feature>
<keyword evidence="3" id="KW-0677">Repeat</keyword>
<dbReference type="CDD" id="cd00037">
    <property type="entry name" value="CLECT"/>
    <property type="match status" value="1"/>
</dbReference>
<comment type="caution">
    <text evidence="11">The sequence shown here is derived from an EMBL/GenBank/DDBJ whole genome shotgun (WGS) entry which is preliminary data.</text>
</comment>
<dbReference type="Pfam" id="PF00057">
    <property type="entry name" value="Ldl_recept_a"/>
    <property type="match status" value="1"/>
</dbReference>
<name>A0ABD0KJG9_9CAEN</name>
<dbReference type="SMART" id="SM00034">
    <property type="entry name" value="CLECT"/>
    <property type="match status" value="1"/>
</dbReference>
<dbReference type="PANTHER" id="PTHR22722:SF15">
    <property type="entry name" value="LOW-DENSITY LIPOPROTEIN RECEPTOR-RELATED"/>
    <property type="match status" value="1"/>
</dbReference>
<dbReference type="InterPro" id="IPR016187">
    <property type="entry name" value="CTDL_fold"/>
</dbReference>
<keyword evidence="5" id="KW-0472">Membrane</keyword>
<sequence length="336" mass="37848">NIGFKMFYSIHPKSEMPQQLDTGFSLHFDCNLETECTAGEDERDCPYTSAVCGPGFIDAGNKCYRYVTVRKKITWDDAYQQCRSFGERLVSPRTPSEWQTFRARLEYGKKMCSVYVGLRSSPSHMHAMYRDVWQWADQTMAYYINILEQKLSKPTCAYILPVDGDMLQPVACGAPLYVRFLLCEKDKVFNKTSIVQFSGLNEDNMAGFWNHVAVTVCPEGHMTRTFLSCDASTHCGVSKPLMACPTQHSGEIPMFVCDNGVQTLHYTLVCDHRQDCVDGSDESFCEFASCPERQCRSQQCVSEDEWCDGMRHCSDGSDEECGKLVSSVAPSVPPPA</sequence>
<dbReference type="Gene3D" id="3.10.100.10">
    <property type="entry name" value="Mannose-Binding Protein A, subunit A"/>
    <property type="match status" value="1"/>
</dbReference>
<dbReference type="Gene3D" id="4.10.400.10">
    <property type="entry name" value="Low-density Lipoprotein Receptor"/>
    <property type="match status" value="2"/>
</dbReference>
<proteinExistence type="predicted"/>
<dbReference type="PROSITE" id="PS50041">
    <property type="entry name" value="C_TYPE_LECTIN_2"/>
    <property type="match status" value="1"/>
</dbReference>
<dbReference type="InterPro" id="IPR036055">
    <property type="entry name" value="LDL_receptor-like_sf"/>
</dbReference>
<comment type="caution">
    <text evidence="9">Lacks conserved residue(s) required for the propagation of feature annotation.</text>
</comment>
<evidence type="ECO:0000256" key="6">
    <source>
        <dbReference type="ARBA" id="ARBA00023157"/>
    </source>
</evidence>
<evidence type="ECO:0000256" key="9">
    <source>
        <dbReference type="PROSITE-ProRule" id="PRU00124"/>
    </source>
</evidence>
<dbReference type="InterPro" id="IPR023415">
    <property type="entry name" value="LDLR_class-A_CS"/>
</dbReference>
<keyword evidence="12" id="KW-1185">Reference proteome</keyword>
<evidence type="ECO:0000259" key="10">
    <source>
        <dbReference type="PROSITE" id="PS50041"/>
    </source>
</evidence>
<dbReference type="InterPro" id="IPR051221">
    <property type="entry name" value="LDLR-related"/>
</dbReference>
<feature type="non-terminal residue" evidence="11">
    <location>
        <position position="1"/>
    </location>
</feature>
<evidence type="ECO:0000256" key="3">
    <source>
        <dbReference type="ARBA" id="ARBA00022737"/>
    </source>
</evidence>
<evidence type="ECO:0000256" key="2">
    <source>
        <dbReference type="ARBA" id="ARBA00022692"/>
    </source>
</evidence>
<dbReference type="PROSITE" id="PS50068">
    <property type="entry name" value="LDLRA_2"/>
    <property type="match status" value="2"/>
</dbReference>
<keyword evidence="7" id="KW-0675">Receptor</keyword>
<dbReference type="PANTHER" id="PTHR22722">
    <property type="entry name" value="LOW-DENSITY LIPOPROTEIN RECEPTOR-RELATED PROTEIN 2-RELATED"/>
    <property type="match status" value="1"/>
</dbReference>
<feature type="disulfide bond" evidence="9">
    <location>
        <begin position="295"/>
        <end position="313"/>
    </location>
</feature>
<dbReference type="CDD" id="cd00112">
    <property type="entry name" value="LDLa"/>
    <property type="match status" value="2"/>
</dbReference>